<gene>
    <name evidence="7" type="ORF">PBRASI_LOCUS4967</name>
</gene>
<dbReference type="EMBL" id="CAJVPI010000543">
    <property type="protein sequence ID" value="CAG8548673.1"/>
    <property type="molecule type" value="Genomic_DNA"/>
</dbReference>
<dbReference type="PROSITE" id="PS00387">
    <property type="entry name" value="PPASE"/>
    <property type="match status" value="1"/>
</dbReference>
<dbReference type="PANTHER" id="PTHR10286">
    <property type="entry name" value="INORGANIC PYROPHOSPHATASE"/>
    <property type="match status" value="1"/>
</dbReference>
<keyword evidence="6" id="KW-0460">Magnesium</keyword>
<dbReference type="AlphaFoldDB" id="A0A9N9AYV5"/>
<evidence type="ECO:0000256" key="1">
    <source>
        <dbReference type="ARBA" id="ARBA00001946"/>
    </source>
</evidence>
<evidence type="ECO:0000256" key="2">
    <source>
        <dbReference type="ARBA" id="ARBA00006220"/>
    </source>
</evidence>
<evidence type="ECO:0000313" key="8">
    <source>
        <dbReference type="Proteomes" id="UP000789739"/>
    </source>
</evidence>
<evidence type="ECO:0000256" key="4">
    <source>
        <dbReference type="ARBA" id="ARBA00022723"/>
    </source>
</evidence>
<protein>
    <recommendedName>
        <fullName evidence="3">inorganic diphosphatase</fullName>
        <ecNumber evidence="3">3.6.1.1</ecNumber>
    </recommendedName>
</protein>
<keyword evidence="5" id="KW-0378">Hydrolase</keyword>
<evidence type="ECO:0000313" key="7">
    <source>
        <dbReference type="EMBL" id="CAG8548673.1"/>
    </source>
</evidence>
<dbReference type="GO" id="GO:0004427">
    <property type="term" value="F:inorganic diphosphate phosphatase activity"/>
    <property type="evidence" value="ECO:0007669"/>
    <property type="project" value="UniProtKB-EC"/>
</dbReference>
<keyword evidence="4" id="KW-0479">Metal-binding</keyword>
<dbReference type="CDD" id="cd00412">
    <property type="entry name" value="pyrophosphatase"/>
    <property type="match status" value="1"/>
</dbReference>
<accession>A0A9N9AYV5</accession>
<dbReference type="OrthoDB" id="1608002at2759"/>
<sequence length="159" mass="18154">MRVEIPKGSLNKYEYNEDTQQLELDRVLVGNMPYPELYGSIPNTLAEDGDPLDVICIIREPIDFPCLVPIRVLGLMEMIDNGKQDDKIVAVNAVDPHLIGIQSLADLDETTIFELINFFSHYKDFEGKTVKVMPDFKSKEYAENKISECQARFKNEPNQ</sequence>
<evidence type="ECO:0000256" key="6">
    <source>
        <dbReference type="ARBA" id="ARBA00022842"/>
    </source>
</evidence>
<dbReference type="Proteomes" id="UP000789739">
    <property type="component" value="Unassembled WGS sequence"/>
</dbReference>
<dbReference type="GO" id="GO:0000287">
    <property type="term" value="F:magnesium ion binding"/>
    <property type="evidence" value="ECO:0007669"/>
    <property type="project" value="InterPro"/>
</dbReference>
<dbReference type="Gene3D" id="3.90.80.10">
    <property type="entry name" value="Inorganic pyrophosphatase"/>
    <property type="match status" value="1"/>
</dbReference>
<dbReference type="InterPro" id="IPR036649">
    <property type="entry name" value="Pyrophosphatase_sf"/>
</dbReference>
<keyword evidence="8" id="KW-1185">Reference proteome</keyword>
<proteinExistence type="inferred from homology"/>
<evidence type="ECO:0000256" key="3">
    <source>
        <dbReference type="ARBA" id="ARBA00012146"/>
    </source>
</evidence>
<evidence type="ECO:0000256" key="5">
    <source>
        <dbReference type="ARBA" id="ARBA00022801"/>
    </source>
</evidence>
<comment type="similarity">
    <text evidence="2">Belongs to the PPase family.</text>
</comment>
<comment type="cofactor">
    <cofactor evidence="1">
        <name>Mg(2+)</name>
        <dbReference type="ChEBI" id="CHEBI:18420"/>
    </cofactor>
</comment>
<reference evidence="7" key="1">
    <citation type="submission" date="2021-06" db="EMBL/GenBank/DDBJ databases">
        <authorList>
            <person name="Kallberg Y."/>
            <person name="Tangrot J."/>
            <person name="Rosling A."/>
        </authorList>
    </citation>
    <scope>NUCLEOTIDE SEQUENCE</scope>
    <source>
        <strain evidence="7">BR232B</strain>
    </source>
</reference>
<dbReference type="EC" id="3.6.1.1" evidence="3"/>
<organism evidence="7 8">
    <name type="scientific">Paraglomus brasilianum</name>
    <dbReference type="NCBI Taxonomy" id="144538"/>
    <lineage>
        <taxon>Eukaryota</taxon>
        <taxon>Fungi</taxon>
        <taxon>Fungi incertae sedis</taxon>
        <taxon>Mucoromycota</taxon>
        <taxon>Glomeromycotina</taxon>
        <taxon>Glomeromycetes</taxon>
        <taxon>Paraglomerales</taxon>
        <taxon>Paraglomeraceae</taxon>
        <taxon>Paraglomus</taxon>
    </lineage>
</organism>
<dbReference type="Pfam" id="PF00719">
    <property type="entry name" value="Pyrophosphatase"/>
    <property type="match status" value="1"/>
</dbReference>
<dbReference type="GO" id="GO:0006796">
    <property type="term" value="P:phosphate-containing compound metabolic process"/>
    <property type="evidence" value="ECO:0007669"/>
    <property type="project" value="InterPro"/>
</dbReference>
<dbReference type="InterPro" id="IPR008162">
    <property type="entry name" value="Pyrophosphatase"/>
</dbReference>
<dbReference type="GO" id="GO:0005737">
    <property type="term" value="C:cytoplasm"/>
    <property type="evidence" value="ECO:0007669"/>
    <property type="project" value="InterPro"/>
</dbReference>
<comment type="caution">
    <text evidence="7">The sequence shown here is derived from an EMBL/GenBank/DDBJ whole genome shotgun (WGS) entry which is preliminary data.</text>
</comment>
<dbReference type="SUPFAM" id="SSF50324">
    <property type="entry name" value="Inorganic pyrophosphatase"/>
    <property type="match status" value="1"/>
</dbReference>
<name>A0A9N9AYV5_9GLOM</name>